<dbReference type="Proteomes" id="UP000641741">
    <property type="component" value="Unassembled WGS sequence"/>
</dbReference>
<proteinExistence type="predicted"/>
<reference evidence="3 4" key="1">
    <citation type="submission" date="2020-08" db="EMBL/GenBank/DDBJ databases">
        <title>Genome public.</title>
        <authorList>
            <person name="Liu C."/>
            <person name="Sun Q."/>
        </authorList>
    </citation>
    <scope>NUCLEOTIDE SEQUENCE [LARGE SCALE GENOMIC DNA]</scope>
    <source>
        <strain evidence="3 4">M2</strain>
    </source>
</reference>
<keyword evidence="1" id="KW-0238">DNA-binding</keyword>
<dbReference type="SMART" id="SM00530">
    <property type="entry name" value="HTH_XRE"/>
    <property type="match status" value="1"/>
</dbReference>
<dbReference type="PROSITE" id="PS50943">
    <property type="entry name" value="HTH_CROC1"/>
    <property type="match status" value="1"/>
</dbReference>
<dbReference type="Gene3D" id="1.10.260.40">
    <property type="entry name" value="lambda repressor-like DNA-binding domains"/>
    <property type="match status" value="1"/>
</dbReference>
<comment type="caution">
    <text evidence="3">The sequence shown here is derived from an EMBL/GenBank/DDBJ whole genome shotgun (WGS) entry which is preliminary data.</text>
</comment>
<evidence type="ECO:0000259" key="2">
    <source>
        <dbReference type="PROSITE" id="PS50943"/>
    </source>
</evidence>
<gene>
    <name evidence="3" type="ORF">H8S02_05940</name>
</gene>
<evidence type="ECO:0000313" key="4">
    <source>
        <dbReference type="Proteomes" id="UP000641741"/>
    </source>
</evidence>
<organism evidence="3 4">
    <name type="scientific">Agathobaculum hominis</name>
    <dbReference type="NCBI Taxonomy" id="2763014"/>
    <lineage>
        <taxon>Bacteria</taxon>
        <taxon>Bacillati</taxon>
        <taxon>Bacillota</taxon>
        <taxon>Clostridia</taxon>
        <taxon>Eubacteriales</taxon>
        <taxon>Butyricicoccaceae</taxon>
        <taxon>Agathobaculum</taxon>
    </lineage>
</organism>
<dbReference type="SUPFAM" id="SSF47413">
    <property type="entry name" value="lambda repressor-like DNA-binding domains"/>
    <property type="match status" value="1"/>
</dbReference>
<feature type="domain" description="HTH cro/C1-type" evidence="2">
    <location>
        <begin position="4"/>
        <end position="58"/>
    </location>
</feature>
<dbReference type="CDD" id="cd00093">
    <property type="entry name" value="HTH_XRE"/>
    <property type="match status" value="1"/>
</dbReference>
<evidence type="ECO:0000256" key="1">
    <source>
        <dbReference type="ARBA" id="ARBA00023125"/>
    </source>
</evidence>
<dbReference type="PANTHER" id="PTHR46558:SF13">
    <property type="entry name" value="HTH-TYPE TRANSCRIPTIONAL REGULATOR IMMR"/>
    <property type="match status" value="1"/>
</dbReference>
<dbReference type="RefSeq" id="WP_186969745.1">
    <property type="nucleotide sequence ID" value="NZ_JACOPK010000004.1"/>
</dbReference>
<protein>
    <submittedName>
        <fullName evidence="3">Helix-turn-helix transcriptional regulator</fullName>
    </submittedName>
</protein>
<name>A0ABR7GME7_9FIRM</name>
<evidence type="ECO:0000313" key="3">
    <source>
        <dbReference type="EMBL" id="MBC5695488.1"/>
    </source>
</evidence>
<dbReference type="EMBL" id="JACOPK010000004">
    <property type="protein sequence ID" value="MBC5695488.1"/>
    <property type="molecule type" value="Genomic_DNA"/>
</dbReference>
<sequence>MIRIKELRNERELSQKDLALYFHVAQSTVSSWEKGVRDPDTDTVASLAAFFDVSTDYLLGKTDIRKPAGHPSIDDDDIKFALFGTTDIDDATLEDIKAYARFKREQYNKR</sequence>
<dbReference type="PANTHER" id="PTHR46558">
    <property type="entry name" value="TRACRIPTIONAL REGULATORY PROTEIN-RELATED-RELATED"/>
    <property type="match status" value="1"/>
</dbReference>
<dbReference type="InterPro" id="IPR010982">
    <property type="entry name" value="Lambda_DNA-bd_dom_sf"/>
</dbReference>
<keyword evidence="4" id="KW-1185">Reference proteome</keyword>
<accession>A0ABR7GME7</accession>
<dbReference type="Pfam" id="PF01381">
    <property type="entry name" value="HTH_3"/>
    <property type="match status" value="1"/>
</dbReference>
<dbReference type="InterPro" id="IPR001387">
    <property type="entry name" value="Cro/C1-type_HTH"/>
</dbReference>